<keyword evidence="2" id="KW-0378">Hydrolase</keyword>
<dbReference type="InterPro" id="IPR026891">
    <property type="entry name" value="Fn3-like"/>
</dbReference>
<sequence>FPNPETVKVDDVLGMFMGKGIGSKGNVKNVDYTEYNDGVYVGYRYYQTKNVPVSFPFGYGMSYTIFKYGKPVVTKDAQGNIKVLVTVKNAGKVAGKEVVQVYVAAPGKDMDKPTRELRGFAKTKNLQPGESETVTVDIPYKNLASFNEVDSQWQVEAGDYKVMVAKNAADLKPLTTVITEEAGVTEKVRPCLLKEVK</sequence>
<evidence type="ECO:0000256" key="1">
    <source>
        <dbReference type="ARBA" id="ARBA00005336"/>
    </source>
</evidence>
<dbReference type="InterPro" id="IPR036881">
    <property type="entry name" value="Glyco_hydro_3_C_sf"/>
</dbReference>
<dbReference type="Proteomes" id="UP000284562">
    <property type="component" value="Unassembled WGS sequence"/>
</dbReference>
<comment type="similarity">
    <text evidence="1">Belongs to the glycosyl hydrolase 3 family.</text>
</comment>
<dbReference type="GO" id="GO:0005975">
    <property type="term" value="P:carbohydrate metabolic process"/>
    <property type="evidence" value="ECO:0007669"/>
    <property type="project" value="InterPro"/>
</dbReference>
<dbReference type="PANTHER" id="PTHR42715:SF10">
    <property type="entry name" value="BETA-GLUCOSIDASE"/>
    <property type="match status" value="1"/>
</dbReference>
<organism evidence="4 5">
    <name type="scientific">Segatella copri</name>
    <dbReference type="NCBI Taxonomy" id="165179"/>
    <lineage>
        <taxon>Bacteria</taxon>
        <taxon>Pseudomonadati</taxon>
        <taxon>Bacteroidota</taxon>
        <taxon>Bacteroidia</taxon>
        <taxon>Bacteroidales</taxon>
        <taxon>Prevotellaceae</taxon>
        <taxon>Segatella</taxon>
    </lineage>
</organism>
<dbReference type="Pfam" id="PF14310">
    <property type="entry name" value="Fn3-like"/>
    <property type="match status" value="1"/>
</dbReference>
<dbReference type="EMBL" id="QRNN01000106">
    <property type="protein sequence ID" value="RHK45358.1"/>
    <property type="molecule type" value="Genomic_DNA"/>
</dbReference>
<dbReference type="SUPFAM" id="SSF52279">
    <property type="entry name" value="Beta-D-glucan exohydrolase, C-terminal domain"/>
    <property type="match status" value="1"/>
</dbReference>
<evidence type="ECO:0000259" key="3">
    <source>
        <dbReference type="SMART" id="SM01217"/>
    </source>
</evidence>
<accession>A0AA92WJD1</accession>
<evidence type="ECO:0000313" key="4">
    <source>
        <dbReference type="EMBL" id="RHK45358.1"/>
    </source>
</evidence>
<dbReference type="PANTHER" id="PTHR42715">
    <property type="entry name" value="BETA-GLUCOSIDASE"/>
    <property type="match status" value="1"/>
</dbReference>
<dbReference type="InterPro" id="IPR050288">
    <property type="entry name" value="Cellulose_deg_GH3"/>
</dbReference>
<proteinExistence type="inferred from homology"/>
<evidence type="ECO:0000256" key="2">
    <source>
        <dbReference type="ARBA" id="ARBA00022801"/>
    </source>
</evidence>
<reference evidence="4 5" key="1">
    <citation type="submission" date="2018-08" db="EMBL/GenBank/DDBJ databases">
        <title>A genome reference for cultivated species of the human gut microbiota.</title>
        <authorList>
            <person name="Zou Y."/>
            <person name="Xue W."/>
            <person name="Luo G."/>
        </authorList>
    </citation>
    <scope>NUCLEOTIDE SEQUENCE [LARGE SCALE GENOMIC DNA]</scope>
    <source>
        <strain evidence="4 5">AF43-2</strain>
    </source>
</reference>
<name>A0AA92WJD1_9BACT</name>
<protein>
    <submittedName>
        <fullName evidence="4">Beta-glucosidase</fullName>
    </submittedName>
</protein>
<comment type="caution">
    <text evidence="4">The sequence shown here is derived from an EMBL/GenBank/DDBJ whole genome shotgun (WGS) entry which is preliminary data.</text>
</comment>
<dbReference type="AlphaFoldDB" id="A0AA92WJD1"/>
<evidence type="ECO:0000313" key="5">
    <source>
        <dbReference type="Proteomes" id="UP000284562"/>
    </source>
</evidence>
<dbReference type="Gene3D" id="3.40.50.1700">
    <property type="entry name" value="Glycoside hydrolase family 3 C-terminal domain"/>
    <property type="match status" value="1"/>
</dbReference>
<dbReference type="FunFam" id="2.60.40.10:FF:000495">
    <property type="entry name" value="Periplasmic beta-glucosidase"/>
    <property type="match status" value="1"/>
</dbReference>
<feature type="non-terminal residue" evidence="4">
    <location>
        <position position="1"/>
    </location>
</feature>
<dbReference type="GO" id="GO:0008422">
    <property type="term" value="F:beta-glucosidase activity"/>
    <property type="evidence" value="ECO:0007669"/>
    <property type="project" value="UniProtKB-ARBA"/>
</dbReference>
<feature type="domain" description="Fibronectin type III-like" evidence="3">
    <location>
        <begin position="97"/>
        <end position="168"/>
    </location>
</feature>
<dbReference type="InterPro" id="IPR013783">
    <property type="entry name" value="Ig-like_fold"/>
</dbReference>
<dbReference type="SMART" id="SM01217">
    <property type="entry name" value="Fn3_like"/>
    <property type="match status" value="1"/>
</dbReference>
<dbReference type="Gene3D" id="2.60.40.10">
    <property type="entry name" value="Immunoglobulins"/>
    <property type="match status" value="1"/>
</dbReference>
<gene>
    <name evidence="4" type="ORF">DW064_14955</name>
</gene>